<gene>
    <name evidence="3" type="ORF">GCM10022204_17160</name>
</gene>
<organism evidence="3 4">
    <name type="scientific">Microlunatus aurantiacus</name>
    <dbReference type="NCBI Taxonomy" id="446786"/>
    <lineage>
        <taxon>Bacteria</taxon>
        <taxon>Bacillati</taxon>
        <taxon>Actinomycetota</taxon>
        <taxon>Actinomycetes</taxon>
        <taxon>Propionibacteriales</taxon>
        <taxon>Propionibacteriaceae</taxon>
        <taxon>Microlunatus</taxon>
    </lineage>
</organism>
<evidence type="ECO:0000313" key="4">
    <source>
        <dbReference type="Proteomes" id="UP001500051"/>
    </source>
</evidence>
<evidence type="ECO:0000256" key="1">
    <source>
        <dbReference type="SAM" id="MobiDB-lite"/>
    </source>
</evidence>
<evidence type="ECO:0008006" key="5">
    <source>
        <dbReference type="Google" id="ProtNLM"/>
    </source>
</evidence>
<feature type="compositionally biased region" description="Polar residues" evidence="1">
    <location>
        <begin position="52"/>
        <end position="61"/>
    </location>
</feature>
<dbReference type="EMBL" id="BAAAYX010000004">
    <property type="protein sequence ID" value="GAA3700945.1"/>
    <property type="molecule type" value="Genomic_DNA"/>
</dbReference>
<keyword evidence="2" id="KW-1133">Transmembrane helix</keyword>
<feature type="transmembrane region" description="Helical" evidence="2">
    <location>
        <begin position="6"/>
        <end position="27"/>
    </location>
</feature>
<protein>
    <recommendedName>
        <fullName evidence="5">Secreted protein</fullName>
    </recommendedName>
</protein>
<proteinExistence type="predicted"/>
<sequence>MVAPPDQVTVAVNVTLLLMALVAELWVKPRLSTGVAAAAGSDPRGGRARTSVAKQRTTNPLRNAGSGRRRGSGRATARARFSPETTVAVTGRT</sequence>
<reference evidence="4" key="1">
    <citation type="journal article" date="2019" name="Int. J. Syst. Evol. Microbiol.">
        <title>The Global Catalogue of Microorganisms (GCM) 10K type strain sequencing project: providing services to taxonomists for standard genome sequencing and annotation.</title>
        <authorList>
            <consortium name="The Broad Institute Genomics Platform"/>
            <consortium name="The Broad Institute Genome Sequencing Center for Infectious Disease"/>
            <person name="Wu L."/>
            <person name="Ma J."/>
        </authorList>
    </citation>
    <scope>NUCLEOTIDE SEQUENCE [LARGE SCALE GENOMIC DNA]</scope>
    <source>
        <strain evidence="4">JCM 16548</strain>
    </source>
</reference>
<accession>A0ABP7D5H8</accession>
<feature type="compositionally biased region" description="Polar residues" evidence="1">
    <location>
        <begin position="83"/>
        <end position="93"/>
    </location>
</feature>
<name>A0ABP7D5H8_9ACTN</name>
<keyword evidence="2" id="KW-0472">Membrane</keyword>
<evidence type="ECO:0000256" key="2">
    <source>
        <dbReference type="SAM" id="Phobius"/>
    </source>
</evidence>
<dbReference type="Proteomes" id="UP001500051">
    <property type="component" value="Unassembled WGS sequence"/>
</dbReference>
<feature type="region of interest" description="Disordered" evidence="1">
    <location>
        <begin position="34"/>
        <end position="93"/>
    </location>
</feature>
<keyword evidence="2" id="KW-0812">Transmembrane</keyword>
<comment type="caution">
    <text evidence="3">The sequence shown here is derived from an EMBL/GenBank/DDBJ whole genome shotgun (WGS) entry which is preliminary data.</text>
</comment>
<keyword evidence="4" id="KW-1185">Reference proteome</keyword>
<evidence type="ECO:0000313" key="3">
    <source>
        <dbReference type="EMBL" id="GAA3700945.1"/>
    </source>
</evidence>